<reference evidence="9 10" key="2">
    <citation type="submission" date="2018-12" db="EMBL/GenBank/DDBJ databases">
        <title>Simiduia agarivorans gen. nov., sp. nov., a marine, agarolytic bacterium isolated from shallow coastal water from Keelung, Taiwan.</title>
        <authorList>
            <person name="Shieh W.Y."/>
        </authorList>
    </citation>
    <scope>NUCLEOTIDE SEQUENCE [LARGE SCALE GENOMIC DNA]</scope>
    <source>
        <strain evidence="9 10">GTF-13</strain>
    </source>
</reference>
<evidence type="ECO:0000256" key="3">
    <source>
        <dbReference type="ARBA" id="ARBA00022475"/>
    </source>
</evidence>
<evidence type="ECO:0000256" key="6">
    <source>
        <dbReference type="ARBA" id="ARBA00023136"/>
    </source>
</evidence>
<keyword evidence="5 8" id="KW-1133">Transmembrane helix</keyword>
<evidence type="ECO:0000256" key="8">
    <source>
        <dbReference type="SAM" id="Phobius"/>
    </source>
</evidence>
<feature type="transmembrane region" description="Helical" evidence="8">
    <location>
        <begin position="21"/>
        <end position="40"/>
    </location>
</feature>
<dbReference type="GO" id="GO:0022857">
    <property type="term" value="F:transmembrane transporter activity"/>
    <property type="evidence" value="ECO:0007669"/>
    <property type="project" value="InterPro"/>
</dbReference>
<keyword evidence="4 7" id="KW-0812">Transmembrane</keyword>
<evidence type="ECO:0000256" key="4">
    <source>
        <dbReference type="ARBA" id="ARBA00022692"/>
    </source>
</evidence>
<sequence length="168" mass="18559">MKSTSPRARRLQRASRTRTAGLNLVSLMDIFTILVFFLLVNSSTAQQPQSARLKLPEARVEKPIEESLVIQIDDESIIVQGRKVADVATISGQEEPLIAPLVEELRYQASRRPLLEDGESDLQAVTVMADRELPFSLLKKLMVSSSEAGYGQISLAVIGLPQEDDRGQ</sequence>
<evidence type="ECO:0000256" key="7">
    <source>
        <dbReference type="RuleBase" id="RU003879"/>
    </source>
</evidence>
<evidence type="ECO:0000313" key="10">
    <source>
        <dbReference type="Proteomes" id="UP000280792"/>
    </source>
</evidence>
<keyword evidence="7" id="KW-0813">Transport</keyword>
<evidence type="ECO:0000256" key="1">
    <source>
        <dbReference type="ARBA" id="ARBA00004162"/>
    </source>
</evidence>
<dbReference type="RefSeq" id="WP_125014696.1">
    <property type="nucleotide sequence ID" value="NZ_QWEZ01000001.1"/>
</dbReference>
<comment type="subcellular location">
    <subcellularLocation>
        <location evidence="1">Cell membrane</location>
        <topology evidence="1">Single-pass membrane protein</topology>
    </subcellularLocation>
    <subcellularLocation>
        <location evidence="7">Cell membrane</location>
        <topology evidence="7">Single-pass type II membrane protein</topology>
    </subcellularLocation>
</comment>
<organism evidence="9 10">
    <name type="scientific">Aestuariirhabdus litorea</name>
    <dbReference type="NCBI Taxonomy" id="2528527"/>
    <lineage>
        <taxon>Bacteria</taxon>
        <taxon>Pseudomonadati</taxon>
        <taxon>Pseudomonadota</taxon>
        <taxon>Gammaproteobacteria</taxon>
        <taxon>Oceanospirillales</taxon>
        <taxon>Aestuariirhabdaceae</taxon>
        <taxon>Aestuariirhabdus</taxon>
    </lineage>
</organism>
<comment type="similarity">
    <text evidence="2 7">Belongs to the ExbD/TolR family.</text>
</comment>
<dbReference type="GO" id="GO:0005886">
    <property type="term" value="C:plasma membrane"/>
    <property type="evidence" value="ECO:0007669"/>
    <property type="project" value="UniProtKB-SubCell"/>
</dbReference>
<dbReference type="Proteomes" id="UP000280792">
    <property type="component" value="Unassembled WGS sequence"/>
</dbReference>
<comment type="caution">
    <text evidence="9">The sequence shown here is derived from an EMBL/GenBank/DDBJ whole genome shotgun (WGS) entry which is preliminary data.</text>
</comment>
<keyword evidence="6 8" id="KW-0472">Membrane</keyword>
<keyword evidence="10" id="KW-1185">Reference proteome</keyword>
<dbReference type="GO" id="GO:0015031">
    <property type="term" value="P:protein transport"/>
    <property type="evidence" value="ECO:0007669"/>
    <property type="project" value="UniProtKB-KW"/>
</dbReference>
<proteinExistence type="inferred from homology"/>
<name>A0A3P3VRY2_9GAMM</name>
<dbReference type="EMBL" id="QWEZ01000001">
    <property type="protein sequence ID" value="RRJ84269.1"/>
    <property type="molecule type" value="Genomic_DNA"/>
</dbReference>
<keyword evidence="7" id="KW-0653">Protein transport</keyword>
<evidence type="ECO:0000256" key="5">
    <source>
        <dbReference type="ARBA" id="ARBA00022989"/>
    </source>
</evidence>
<dbReference type="InterPro" id="IPR003400">
    <property type="entry name" value="ExbD"/>
</dbReference>
<accession>A0A3P3VRY2</accession>
<reference evidence="9 10" key="1">
    <citation type="submission" date="2018-08" db="EMBL/GenBank/DDBJ databases">
        <authorList>
            <person name="Khan S.A."/>
        </authorList>
    </citation>
    <scope>NUCLEOTIDE SEQUENCE [LARGE SCALE GENOMIC DNA]</scope>
    <source>
        <strain evidence="9 10">GTF-13</strain>
    </source>
</reference>
<evidence type="ECO:0000313" key="9">
    <source>
        <dbReference type="EMBL" id="RRJ84269.1"/>
    </source>
</evidence>
<keyword evidence="3" id="KW-1003">Cell membrane</keyword>
<gene>
    <name evidence="9" type="ORF">D0544_03945</name>
</gene>
<dbReference type="AlphaFoldDB" id="A0A3P3VRY2"/>
<evidence type="ECO:0000256" key="2">
    <source>
        <dbReference type="ARBA" id="ARBA00005811"/>
    </source>
</evidence>
<protein>
    <submittedName>
        <fullName evidence="9">Biopolymer transporter ExbD</fullName>
    </submittedName>
</protein>
<dbReference type="Pfam" id="PF02472">
    <property type="entry name" value="ExbD"/>
    <property type="match status" value="1"/>
</dbReference>